<name>B9L373_THERP</name>
<dbReference type="CDD" id="cd06260">
    <property type="entry name" value="DUF820-like"/>
    <property type="match status" value="1"/>
</dbReference>
<dbReference type="Pfam" id="PF05685">
    <property type="entry name" value="Uma2"/>
    <property type="match status" value="1"/>
</dbReference>
<sequence>MQAIEQRERLLTAEDLEGLPEQPGVRYELDEGKLVEMPGAGGIHAAIVVRLVLLLHQFVTSRRLGFVFGDGLGYILRRNPDTVRIPDVSVVRRERVPAAGIPEGFWPGAPDLAVEIVSPHDRAEEVHERVRDYLGAGVRLVWVLWPKSRTVTVYWPDGTARELGPDEKLTGGDVLPGFEMTVSDLFLVSPEASSGE</sequence>
<evidence type="ECO:0000313" key="3">
    <source>
        <dbReference type="Proteomes" id="UP000000447"/>
    </source>
</evidence>
<dbReference type="PANTHER" id="PTHR34107:SF1">
    <property type="entry name" value="SLL0198 PROTEIN"/>
    <property type="match status" value="1"/>
</dbReference>
<dbReference type="InterPro" id="IPR011335">
    <property type="entry name" value="Restrct_endonuc-II-like"/>
</dbReference>
<evidence type="ECO:0000259" key="1">
    <source>
        <dbReference type="Pfam" id="PF05685"/>
    </source>
</evidence>
<dbReference type="eggNOG" id="COG4636">
    <property type="taxonomic scope" value="Bacteria"/>
</dbReference>
<keyword evidence="2" id="KW-0614">Plasmid</keyword>
<dbReference type="KEGG" id="tro:trd_A0237"/>
<organism evidence="2 3">
    <name type="scientific">Thermomicrobium roseum (strain ATCC 27502 / DSM 5159 / P-2)</name>
    <dbReference type="NCBI Taxonomy" id="309801"/>
    <lineage>
        <taxon>Bacteria</taxon>
        <taxon>Pseudomonadati</taxon>
        <taxon>Thermomicrobiota</taxon>
        <taxon>Thermomicrobia</taxon>
        <taxon>Thermomicrobiales</taxon>
        <taxon>Thermomicrobiaceae</taxon>
        <taxon>Thermomicrobium</taxon>
    </lineage>
</organism>
<dbReference type="Proteomes" id="UP000000447">
    <property type="component" value="Plasmid unnamed"/>
</dbReference>
<feature type="domain" description="Putative restriction endonuclease" evidence="1">
    <location>
        <begin position="14"/>
        <end position="182"/>
    </location>
</feature>
<dbReference type="PANTHER" id="PTHR34107">
    <property type="entry name" value="SLL0198 PROTEIN-RELATED"/>
    <property type="match status" value="1"/>
</dbReference>
<evidence type="ECO:0000313" key="2">
    <source>
        <dbReference type="EMBL" id="ACM06397.1"/>
    </source>
</evidence>
<reference evidence="2 3" key="1">
    <citation type="journal article" date="2009" name="PLoS ONE">
        <title>Complete genome sequence of the aerobic CO-oxidizing thermophile Thermomicrobium roseum.</title>
        <authorList>
            <person name="Wu D."/>
            <person name="Raymond J."/>
            <person name="Wu M."/>
            <person name="Chatterji S."/>
            <person name="Ren Q."/>
            <person name="Graham J.E."/>
            <person name="Bryant D.A."/>
            <person name="Robb F."/>
            <person name="Colman A."/>
            <person name="Tallon L.J."/>
            <person name="Badger J.H."/>
            <person name="Madupu R."/>
            <person name="Ward N.L."/>
            <person name="Eisen J.A."/>
        </authorList>
    </citation>
    <scope>NUCLEOTIDE SEQUENCE [LARGE SCALE GENOMIC DNA]</scope>
    <source>
        <strain evidence="3">ATCC 27502 / DSM 5159 / P-2</strain>
        <plasmid evidence="2">unnamed</plasmid>
    </source>
</reference>
<proteinExistence type="predicted"/>
<geneLocation type="plasmid" evidence="3">
    <name>Tros</name>
</geneLocation>
<dbReference type="Gene3D" id="3.90.1570.10">
    <property type="entry name" value="tt1808, chain A"/>
    <property type="match status" value="1"/>
</dbReference>
<dbReference type="SUPFAM" id="SSF52980">
    <property type="entry name" value="Restriction endonuclease-like"/>
    <property type="match status" value="1"/>
</dbReference>
<gene>
    <name evidence="2" type="ordered locus">trd_A0237</name>
</gene>
<dbReference type="AlphaFoldDB" id="B9L373"/>
<protein>
    <recommendedName>
        <fullName evidence="1">Putative restriction endonuclease domain-containing protein</fullName>
    </recommendedName>
</protein>
<dbReference type="InterPro" id="IPR008538">
    <property type="entry name" value="Uma2"/>
</dbReference>
<dbReference type="RefSeq" id="WP_012642384.1">
    <property type="nucleotide sequence ID" value="NC_011961.1"/>
</dbReference>
<dbReference type="EMBL" id="CP001276">
    <property type="protein sequence ID" value="ACM06397.1"/>
    <property type="molecule type" value="Genomic_DNA"/>
</dbReference>
<accession>B9L373</accession>
<keyword evidence="3" id="KW-1185">Reference proteome</keyword>
<dbReference type="InterPro" id="IPR012296">
    <property type="entry name" value="Nuclease_put_TT1808"/>
</dbReference>
<dbReference type="HOGENOM" id="CLU_076312_3_2_0"/>